<dbReference type="EMBL" id="JARBHB010000006">
    <property type="protein sequence ID" value="KAJ8881690.1"/>
    <property type="molecule type" value="Genomic_DNA"/>
</dbReference>
<keyword evidence="2" id="KW-1133">Transmembrane helix</keyword>
<gene>
    <name evidence="3" type="ORF">PR048_018176</name>
</gene>
<keyword evidence="4" id="KW-1185">Reference proteome</keyword>
<evidence type="ECO:0000256" key="2">
    <source>
        <dbReference type="SAM" id="Phobius"/>
    </source>
</evidence>
<keyword evidence="2" id="KW-0472">Membrane</keyword>
<reference evidence="3 4" key="1">
    <citation type="submission" date="2023-02" db="EMBL/GenBank/DDBJ databases">
        <title>LHISI_Scaffold_Assembly.</title>
        <authorList>
            <person name="Stuart O.P."/>
            <person name="Cleave R."/>
            <person name="Magrath M.J.L."/>
            <person name="Mikheyev A.S."/>
        </authorList>
    </citation>
    <scope>NUCLEOTIDE SEQUENCE [LARGE SCALE GENOMIC DNA]</scope>
    <source>
        <strain evidence="3">Daus_M_001</strain>
        <tissue evidence="3">Leg muscle</tissue>
    </source>
</reference>
<organism evidence="3 4">
    <name type="scientific">Dryococelus australis</name>
    <dbReference type="NCBI Taxonomy" id="614101"/>
    <lineage>
        <taxon>Eukaryota</taxon>
        <taxon>Metazoa</taxon>
        <taxon>Ecdysozoa</taxon>
        <taxon>Arthropoda</taxon>
        <taxon>Hexapoda</taxon>
        <taxon>Insecta</taxon>
        <taxon>Pterygota</taxon>
        <taxon>Neoptera</taxon>
        <taxon>Polyneoptera</taxon>
        <taxon>Phasmatodea</taxon>
        <taxon>Verophasmatodea</taxon>
        <taxon>Anareolatae</taxon>
        <taxon>Phasmatidae</taxon>
        <taxon>Eurycanthinae</taxon>
        <taxon>Dryococelus</taxon>
    </lineage>
</organism>
<evidence type="ECO:0000256" key="1">
    <source>
        <dbReference type="SAM" id="MobiDB-lite"/>
    </source>
</evidence>
<dbReference type="Proteomes" id="UP001159363">
    <property type="component" value="Chromosome 5"/>
</dbReference>
<name>A0ABQ9HBN7_9NEOP</name>
<comment type="caution">
    <text evidence="3">The sequence shown here is derived from an EMBL/GenBank/DDBJ whole genome shotgun (WGS) entry which is preliminary data.</text>
</comment>
<evidence type="ECO:0008006" key="5">
    <source>
        <dbReference type="Google" id="ProtNLM"/>
    </source>
</evidence>
<keyword evidence="2" id="KW-0812">Transmembrane</keyword>
<sequence length="1699" mass="190428">MCTKSLCRACSSLSKLGPWSRRDDARDGGATIAMKKNFVTGSARTGIRNTTINNLTIIEDKGSHEESLYNKGCSSFHMCTHTTIKNTRKLFKILPSVEVSVGKETTHSPPLAIGIARLPSTKRRAVVAKQALCTNEELKLSAQKKRHFKGIPAAGSFVHEFATRLQIASDSQENRFFIGGGRDYFRTYTAVGFYAHFITPELQGFTHWFSLLLCGALRGVVVTLIASLLVRFPTGSLPDFRTWESSRTMPLVDVSPALAFRRCSILTSLHPRGSQDFDTTQDAGRILLRKAKKKSLDAAIAERMGVEGPQLVPPSADVKGLALREGGGMADSPGFRHNKEVRGRIVQGLNYYRAPVAPHTGTNRARFGFREKRTAGRGINETNLHHVKGRGLKECGGEVGGIRNVSIFRNTPGRKLRCGPQRPATRRAGRQRENYVPKTAIKSTMRKYTTIRSSASRRTYSFHLPPFNRIETYNERLLKCEKRRAKNGDYEIRMYRIECSARTAKETDCFASGATAEGMLSMEYSVDALACWQLGKVSTCVLATVNTSSIVSLYETTSIAIFVKTQLETTLPEFRYTYSCQSLVFRLLERFRINVHVLEPKTVEGNSALWCQGQSHLHPIWLSKWLTAPGGSLVFGYSRANGSCGSAIDFFGSGISSAIDFFKHGADSIIDLFEYSHVQRLHRDPSQQCPDFDACTKGLCLLARTDKLDQHSKICKGHVPPPVKQKDVFSPPQTCDRLTSIALCNYDVNMSSLPCTVCDDAIILPSVSGDVYVDGMGNSLSLSGSSCRYCGTTYSKSCHARRHQNSCKCPKKTEWAYLTVSFSKCSRRFMCYGVKNIPDNARLEIHNLKRKQCYESYNNHAKQCKCHARKPFHILWKSNANRFILKQLHFEAWTRRERRNENEGFGLDTRFGKSSDMLRRKNHVSKYYPKKVYRNILPASNDDKEVIAWVVKVLAAENSYNFFSFLFRFDLQRITAKAEVQKELFVLSSPLILLRRDEATWGLYLPRDHAEDYFSASLPPLFAVSLEEQRGKMRRKHICWLQINERPTSAFRLVFADKMASRSRLCLTREEVEGRGKLHSTQRSSFWKSKRTNSEDACIRCGSLRGGQGGMKQKCSKITLEQLRRRSHCAFENINLRCKPIDEVFSDGEQAPVKLEVTASVLYDFHNGGKSKRKIPTYMHHCISTECRHRGRDKLRHIGTRLVSFSGVKDITCTETSITILRIGTDTYFLHKDTARREMKERTVQGVSGEQSKRMLEDAARVALKGIRYVVAARGNQYLGAGGEKLPIVGGLNGGYLFRGGGFMETANRSEDRWPRWGVFLQVFDEWDCRPRRLPEHILRSHSEVIVEQRENKGEGKPEIPEKSHRPAASSGTIPTCENSWARPPEIEPCSPRGRRQLDITANQWFSTDSSLECNFNFILIFLRIPVHTGIVGAYECTRATTGRGKKGKDDPDMCITFIISSTGTEYSSTVKKGCDAKCIEPGISFESGRWPVSRELTVMTSNFLLCQPARGIDSSTPWHSVVADASHETGAQSTASNNMQPGIQATNTGATGEEMVKFSDHSSCSSGDEHHIALVHFRCVCVRNVSGVATLSSTVSLVHTPSLSPPVPTPQQQNIHLLYGLCNAVSQFTRCMSVTLGLQSHREGNVECCVGFTAVSNLLSDENTIMQTDHQALTSLKTDKIFSNRLTKWALQVQEFNL</sequence>
<feature type="region of interest" description="Disordered" evidence="1">
    <location>
        <begin position="1349"/>
        <end position="1392"/>
    </location>
</feature>
<protein>
    <recommendedName>
        <fullName evidence="5">C2H2-type domain-containing protein</fullName>
    </recommendedName>
</protein>
<accession>A0ABQ9HBN7</accession>
<feature type="compositionally biased region" description="Basic and acidic residues" evidence="1">
    <location>
        <begin position="1349"/>
        <end position="1365"/>
    </location>
</feature>
<evidence type="ECO:0000313" key="4">
    <source>
        <dbReference type="Proteomes" id="UP001159363"/>
    </source>
</evidence>
<feature type="compositionally biased region" description="Polar residues" evidence="1">
    <location>
        <begin position="1370"/>
        <end position="1379"/>
    </location>
</feature>
<proteinExistence type="predicted"/>
<evidence type="ECO:0000313" key="3">
    <source>
        <dbReference type="EMBL" id="KAJ8881690.1"/>
    </source>
</evidence>
<feature type="transmembrane region" description="Helical" evidence="2">
    <location>
        <begin position="208"/>
        <end position="230"/>
    </location>
</feature>